<dbReference type="InterPro" id="IPR029753">
    <property type="entry name" value="D-isomer_DH_CS"/>
</dbReference>
<dbReference type="GO" id="GO:0016616">
    <property type="term" value="F:oxidoreductase activity, acting on the CH-OH group of donors, NAD or NADP as acceptor"/>
    <property type="evidence" value="ECO:0007669"/>
    <property type="project" value="InterPro"/>
</dbReference>
<dbReference type="GO" id="GO:0051287">
    <property type="term" value="F:NAD binding"/>
    <property type="evidence" value="ECO:0007669"/>
    <property type="project" value="InterPro"/>
</dbReference>
<organism evidence="7 8">
    <name type="scientific">Tolypocladium paradoxum</name>
    <dbReference type="NCBI Taxonomy" id="94208"/>
    <lineage>
        <taxon>Eukaryota</taxon>
        <taxon>Fungi</taxon>
        <taxon>Dikarya</taxon>
        <taxon>Ascomycota</taxon>
        <taxon>Pezizomycotina</taxon>
        <taxon>Sordariomycetes</taxon>
        <taxon>Hypocreomycetidae</taxon>
        <taxon>Hypocreales</taxon>
        <taxon>Ophiocordycipitaceae</taxon>
        <taxon>Tolypocladium</taxon>
    </lineage>
</organism>
<sequence>MTTVAVLDDYQGCARAHFDKLDPSKYQVAYFPKTLLPWNQAPQTVRDELVRRLEPFDVISTMRERTPLPAELIERLPRLKLILTNAARNKAIDLDACKARGIPVASAKDLRTGPVDSTTEHAVAMILGIARDLAGNDAAIKAGAWQTGFVTGLSGKTLGLVGLGRLGASVGRIMGLFGMKVQAWSTNLTQEAADEKARDMGLPAEGPDGSKTFKAVSRDELFSTSDVVTVHLVLSDRSRGLITSQDLSQMKPSAFFVNTSRGPLVVEADLLDAIKARRIAGVAVDVYDVEPLPEDSPWRVIGGKGQSNVLVTPHIAYVEETSISGYYKQQVENLERWTSGEELLNLLS</sequence>
<name>A0A2S4KSL6_9HYPO</name>
<comment type="similarity">
    <text evidence="1 4">Belongs to the D-isomer specific 2-hydroxyacid dehydrogenase family.</text>
</comment>
<evidence type="ECO:0000259" key="5">
    <source>
        <dbReference type="Pfam" id="PF00389"/>
    </source>
</evidence>
<gene>
    <name evidence="7" type="ORF">TPAR_06620</name>
</gene>
<dbReference type="OrthoDB" id="298012at2759"/>
<evidence type="ECO:0000259" key="6">
    <source>
        <dbReference type="Pfam" id="PF02826"/>
    </source>
</evidence>
<dbReference type="InterPro" id="IPR006139">
    <property type="entry name" value="D-isomer_2_OHA_DH_cat_dom"/>
</dbReference>
<proteinExistence type="inferred from homology"/>
<dbReference type="PANTHER" id="PTHR42789:SF1">
    <property type="entry name" value="D-ISOMER SPECIFIC 2-HYDROXYACID DEHYDROGENASE FAMILY PROTEIN (AFU_ORTHOLOGUE AFUA_6G10090)"/>
    <property type="match status" value="1"/>
</dbReference>
<keyword evidence="2 4" id="KW-0560">Oxidoreductase</keyword>
<keyword evidence="3" id="KW-0520">NAD</keyword>
<evidence type="ECO:0000256" key="3">
    <source>
        <dbReference type="ARBA" id="ARBA00023027"/>
    </source>
</evidence>
<dbReference type="PANTHER" id="PTHR42789">
    <property type="entry name" value="D-ISOMER SPECIFIC 2-HYDROXYACID DEHYDROGENASE FAMILY PROTEIN (AFU_ORTHOLOGUE AFUA_6G10090)"/>
    <property type="match status" value="1"/>
</dbReference>
<reference evidence="7 8" key="1">
    <citation type="submission" date="2018-01" db="EMBL/GenBank/DDBJ databases">
        <title>Harnessing the power of phylogenomics to disentangle the directionality and signatures of interkingdom host jumping in the parasitic fungal genus Tolypocladium.</title>
        <authorList>
            <person name="Quandt C.A."/>
            <person name="Patterson W."/>
            <person name="Spatafora J.W."/>
        </authorList>
    </citation>
    <scope>NUCLEOTIDE SEQUENCE [LARGE SCALE GENOMIC DNA]</scope>
    <source>
        <strain evidence="7 8">NRBC 100945</strain>
    </source>
</reference>
<keyword evidence="8" id="KW-1185">Reference proteome</keyword>
<dbReference type="STRING" id="94208.A0A2S4KSL6"/>
<dbReference type="PROSITE" id="PS00671">
    <property type="entry name" value="D_2_HYDROXYACID_DH_3"/>
    <property type="match status" value="1"/>
</dbReference>
<dbReference type="Pfam" id="PF00389">
    <property type="entry name" value="2-Hacid_dh"/>
    <property type="match status" value="1"/>
</dbReference>
<protein>
    <submittedName>
        <fullName evidence="7">D-isomer specific 2-hydroxyacid dehydrogenase</fullName>
    </submittedName>
</protein>
<dbReference type="Proteomes" id="UP000237481">
    <property type="component" value="Unassembled WGS sequence"/>
</dbReference>
<feature type="domain" description="D-isomer specific 2-hydroxyacid dehydrogenase catalytic" evidence="5">
    <location>
        <begin position="39"/>
        <end position="346"/>
    </location>
</feature>
<evidence type="ECO:0000313" key="8">
    <source>
        <dbReference type="Proteomes" id="UP000237481"/>
    </source>
</evidence>
<evidence type="ECO:0000313" key="7">
    <source>
        <dbReference type="EMBL" id="POR33181.1"/>
    </source>
</evidence>
<evidence type="ECO:0000256" key="2">
    <source>
        <dbReference type="ARBA" id="ARBA00023002"/>
    </source>
</evidence>
<dbReference type="Gene3D" id="3.40.50.720">
    <property type="entry name" value="NAD(P)-binding Rossmann-like Domain"/>
    <property type="match status" value="2"/>
</dbReference>
<dbReference type="InterPro" id="IPR050857">
    <property type="entry name" value="D-2-hydroxyacid_DH"/>
</dbReference>
<dbReference type="InterPro" id="IPR036291">
    <property type="entry name" value="NAD(P)-bd_dom_sf"/>
</dbReference>
<comment type="caution">
    <text evidence="7">The sequence shown here is derived from an EMBL/GenBank/DDBJ whole genome shotgun (WGS) entry which is preliminary data.</text>
</comment>
<dbReference type="EMBL" id="PKSG01000722">
    <property type="protein sequence ID" value="POR33181.1"/>
    <property type="molecule type" value="Genomic_DNA"/>
</dbReference>
<dbReference type="SUPFAM" id="SSF52283">
    <property type="entry name" value="Formate/glycerate dehydrogenase catalytic domain-like"/>
    <property type="match status" value="1"/>
</dbReference>
<dbReference type="CDD" id="cd12169">
    <property type="entry name" value="PGDH_like_1"/>
    <property type="match status" value="1"/>
</dbReference>
<dbReference type="InterPro" id="IPR006140">
    <property type="entry name" value="D-isomer_DH_NAD-bd"/>
</dbReference>
<evidence type="ECO:0000256" key="1">
    <source>
        <dbReference type="ARBA" id="ARBA00005854"/>
    </source>
</evidence>
<evidence type="ECO:0000256" key="4">
    <source>
        <dbReference type="RuleBase" id="RU003719"/>
    </source>
</evidence>
<dbReference type="Pfam" id="PF02826">
    <property type="entry name" value="2-Hacid_dh_C"/>
    <property type="match status" value="1"/>
</dbReference>
<dbReference type="AlphaFoldDB" id="A0A2S4KSL6"/>
<feature type="domain" description="D-isomer specific 2-hydroxyacid dehydrogenase NAD-binding" evidence="6">
    <location>
        <begin position="123"/>
        <end position="316"/>
    </location>
</feature>
<accession>A0A2S4KSL6</accession>
<dbReference type="SUPFAM" id="SSF51735">
    <property type="entry name" value="NAD(P)-binding Rossmann-fold domains"/>
    <property type="match status" value="1"/>
</dbReference>